<name>A0A087DG39_9BIFI</name>
<keyword evidence="4 5" id="KW-0472">Membrane</keyword>
<dbReference type="GO" id="GO:0012505">
    <property type="term" value="C:endomembrane system"/>
    <property type="evidence" value="ECO:0007669"/>
    <property type="project" value="UniProtKB-SubCell"/>
</dbReference>
<sequence>MIDRGVQIERTRLAWKRTLLATGVLCCAAIRALSYLDSRWGVACACGVVLFAAECVVYWLRRSRYESWFLAVDRRGAADRPPGGGGLAVVAGCLGIVSFSSLALVLMA</sequence>
<keyword evidence="3 5" id="KW-1133">Transmembrane helix</keyword>
<dbReference type="AlphaFoldDB" id="A0A087DG39"/>
<evidence type="ECO:0000256" key="3">
    <source>
        <dbReference type="ARBA" id="ARBA00022989"/>
    </source>
</evidence>
<proteinExistence type="predicted"/>
<evidence type="ECO:0000259" key="6">
    <source>
        <dbReference type="Pfam" id="PF02656"/>
    </source>
</evidence>
<feature type="transmembrane region" description="Helical" evidence="5">
    <location>
        <begin position="40"/>
        <end position="60"/>
    </location>
</feature>
<feature type="domain" description="DUF202" evidence="6">
    <location>
        <begin position="4"/>
        <end position="64"/>
    </location>
</feature>
<evidence type="ECO:0000313" key="7">
    <source>
        <dbReference type="EMBL" id="KFI94489.1"/>
    </source>
</evidence>
<dbReference type="STRING" id="158787.BSCA_1699"/>
<feature type="transmembrane region" description="Helical" evidence="5">
    <location>
        <begin position="84"/>
        <end position="107"/>
    </location>
</feature>
<evidence type="ECO:0000256" key="5">
    <source>
        <dbReference type="SAM" id="Phobius"/>
    </source>
</evidence>
<evidence type="ECO:0000256" key="1">
    <source>
        <dbReference type="ARBA" id="ARBA00004127"/>
    </source>
</evidence>
<dbReference type="Pfam" id="PF02656">
    <property type="entry name" value="DUF202"/>
    <property type="match status" value="1"/>
</dbReference>
<dbReference type="InterPro" id="IPR003807">
    <property type="entry name" value="DUF202"/>
</dbReference>
<keyword evidence="2 5" id="KW-0812">Transmembrane</keyword>
<gene>
    <name evidence="7" type="ORF">BSCA_1699</name>
</gene>
<comment type="subcellular location">
    <subcellularLocation>
        <location evidence="1">Endomembrane system</location>
        <topology evidence="1">Multi-pass membrane protein</topology>
    </subcellularLocation>
</comment>
<dbReference type="Proteomes" id="UP000029033">
    <property type="component" value="Unassembled WGS sequence"/>
</dbReference>
<feature type="transmembrane region" description="Helical" evidence="5">
    <location>
        <begin position="14"/>
        <end position="34"/>
    </location>
</feature>
<dbReference type="EMBL" id="JGZO01000007">
    <property type="protein sequence ID" value="KFI94489.1"/>
    <property type="molecule type" value="Genomic_DNA"/>
</dbReference>
<evidence type="ECO:0000313" key="8">
    <source>
        <dbReference type="Proteomes" id="UP000029033"/>
    </source>
</evidence>
<evidence type="ECO:0000256" key="2">
    <source>
        <dbReference type="ARBA" id="ARBA00022692"/>
    </source>
</evidence>
<keyword evidence="8" id="KW-1185">Reference proteome</keyword>
<organism evidence="7 8">
    <name type="scientific">Bifidobacterium scardovii</name>
    <dbReference type="NCBI Taxonomy" id="158787"/>
    <lineage>
        <taxon>Bacteria</taxon>
        <taxon>Bacillati</taxon>
        <taxon>Actinomycetota</taxon>
        <taxon>Actinomycetes</taxon>
        <taxon>Bifidobacteriales</taxon>
        <taxon>Bifidobacteriaceae</taxon>
        <taxon>Bifidobacterium</taxon>
    </lineage>
</organism>
<protein>
    <recommendedName>
        <fullName evidence="6">DUF202 domain-containing protein</fullName>
    </recommendedName>
</protein>
<evidence type="ECO:0000256" key="4">
    <source>
        <dbReference type="ARBA" id="ARBA00023136"/>
    </source>
</evidence>
<accession>A0A087DG39</accession>
<reference evidence="7 8" key="1">
    <citation type="submission" date="2014-03" db="EMBL/GenBank/DDBJ databases">
        <title>Genomics of Bifidobacteria.</title>
        <authorList>
            <person name="Ventura M."/>
            <person name="Milani C."/>
            <person name="Lugli G.A."/>
        </authorList>
    </citation>
    <scope>NUCLEOTIDE SEQUENCE [LARGE SCALE GENOMIC DNA]</scope>
    <source>
        <strain evidence="7 8">LMG 21589</strain>
    </source>
</reference>
<comment type="caution">
    <text evidence="7">The sequence shown here is derived from an EMBL/GenBank/DDBJ whole genome shotgun (WGS) entry which is preliminary data.</text>
</comment>